<evidence type="ECO:0000313" key="8">
    <source>
        <dbReference type="EMBL" id="ADL18540.1"/>
    </source>
</evidence>
<evidence type="ECO:0000313" key="9">
    <source>
        <dbReference type="Proteomes" id="UP000000346"/>
    </source>
</evidence>
<feature type="transmembrane region" description="Helical" evidence="7">
    <location>
        <begin position="280"/>
        <end position="301"/>
    </location>
</feature>
<dbReference type="GO" id="GO:0005886">
    <property type="term" value="C:plasma membrane"/>
    <property type="evidence" value="ECO:0007669"/>
    <property type="project" value="TreeGrafter"/>
</dbReference>
<evidence type="ECO:0000256" key="1">
    <source>
        <dbReference type="ARBA" id="ARBA00004141"/>
    </source>
</evidence>
<comment type="subcellular location">
    <subcellularLocation>
        <location evidence="1">Membrane</location>
        <topology evidence="1">Multi-pass membrane protein</topology>
    </subcellularLocation>
</comment>
<gene>
    <name evidence="8" type="ordered locus">ASAC_0132</name>
</gene>
<feature type="transmembrane region" description="Helical" evidence="7">
    <location>
        <begin position="472"/>
        <end position="496"/>
    </location>
</feature>
<feature type="transmembrane region" description="Helical" evidence="7">
    <location>
        <begin position="121"/>
        <end position="144"/>
    </location>
</feature>
<dbReference type="PANTHER" id="PTHR48086:SF8">
    <property type="entry name" value="MONOCARBOXYLIC ACID PERMEASE"/>
    <property type="match status" value="1"/>
</dbReference>
<feature type="transmembrane region" description="Helical" evidence="7">
    <location>
        <begin position="435"/>
        <end position="452"/>
    </location>
</feature>
<evidence type="ECO:0000256" key="5">
    <source>
        <dbReference type="ARBA" id="ARBA00022989"/>
    </source>
</evidence>
<dbReference type="PANTHER" id="PTHR48086">
    <property type="entry name" value="SODIUM/PROLINE SYMPORTER-RELATED"/>
    <property type="match status" value="1"/>
</dbReference>
<dbReference type="Proteomes" id="UP000000346">
    <property type="component" value="Chromosome"/>
</dbReference>
<dbReference type="AlphaFoldDB" id="D9PZQ2"/>
<dbReference type="OrthoDB" id="19182at2157"/>
<dbReference type="GeneID" id="9498346"/>
<sequence length="502" mass="53862">MLGIAGWVTFWAFFVVFVFLGFYGARWRRGNLAQLHEWALAGRRLGVFLAWFLIGADLYTAYTFVAVPSLEYAQGAIAFFAVPYVAITFAVAMLFMTMLWDKSREKGYITAADFVQDQFNSVTLAILVAVTGIVAELPYIALQIDGMRAVLEVMMTGLSSATRISEIALVVAFIILAAFTYTSGLRGSALGAVFKDVLVWLGVISLIIIVPLSINGGFSAAFSAAAKHNLISGTEYLKPAFASAYESLFIGSALALYLYPHAVNGSLSSESRKALRYSTALLPLYGIGLAILALLGILVYASPGAESLLSQFPAAERGLLAVPALAVATLPSWFAGLVLLGIFVGGMVPAAIMAIAQANLLVRNLIKPFFRLSERGETRAAQWASVFFKFLALGFVFVTPLTYAIQLQLTGGIIILQTLPPVFLGLLTRKLNKHSLIAGWVAGMLSGIYLLLLANHFGPLTKSAYPVFGHSIYIGIISLAINIAVVLLGTAIAYAAGWRPSK</sequence>
<dbReference type="InterPro" id="IPR038377">
    <property type="entry name" value="Na/Glc_symporter_sf"/>
</dbReference>
<accession>D9PZQ2</accession>
<dbReference type="HOGENOM" id="CLU_018808_15_0_2"/>
<dbReference type="FunCoup" id="D9PZQ2">
    <property type="interactions" value="6"/>
</dbReference>
<organism evidence="8 9">
    <name type="scientific">Acidilobus saccharovorans (strain DSM 16705 / JCM 18335 / VKM B-2471 / 345-15)</name>
    <dbReference type="NCBI Taxonomy" id="666510"/>
    <lineage>
        <taxon>Archaea</taxon>
        <taxon>Thermoproteota</taxon>
        <taxon>Thermoprotei</taxon>
        <taxon>Acidilobales</taxon>
        <taxon>Acidilobaceae</taxon>
        <taxon>Acidilobus</taxon>
    </lineage>
</organism>
<evidence type="ECO:0000256" key="7">
    <source>
        <dbReference type="SAM" id="Phobius"/>
    </source>
</evidence>
<dbReference type="STRING" id="666510.ASAC_0132"/>
<feature type="transmembrane region" description="Helical" evidence="7">
    <location>
        <begin position="240"/>
        <end position="259"/>
    </location>
</feature>
<dbReference type="InterPro" id="IPR050277">
    <property type="entry name" value="Sodium:Solute_Symporter"/>
</dbReference>
<dbReference type="EMBL" id="CP001742">
    <property type="protein sequence ID" value="ADL18540.1"/>
    <property type="molecule type" value="Genomic_DNA"/>
</dbReference>
<dbReference type="eggNOG" id="arCOG01316">
    <property type="taxonomic scope" value="Archaea"/>
</dbReference>
<keyword evidence="5 7" id="KW-1133">Transmembrane helix</keyword>
<dbReference type="InterPro" id="IPR001734">
    <property type="entry name" value="Na/solute_symporter"/>
</dbReference>
<feature type="transmembrane region" description="Helical" evidence="7">
    <location>
        <begin position="197"/>
        <end position="220"/>
    </location>
</feature>
<dbReference type="RefSeq" id="WP_013266052.1">
    <property type="nucleotide sequence ID" value="NC_014374.1"/>
</dbReference>
<protein>
    <submittedName>
        <fullName evidence="8">Na+ symporter</fullName>
    </submittedName>
</protein>
<evidence type="ECO:0000256" key="4">
    <source>
        <dbReference type="ARBA" id="ARBA00022692"/>
    </source>
</evidence>
<dbReference type="PROSITE" id="PS50283">
    <property type="entry name" value="NA_SOLUT_SYMP_3"/>
    <property type="match status" value="1"/>
</dbReference>
<feature type="transmembrane region" description="Helical" evidence="7">
    <location>
        <begin position="45"/>
        <end position="65"/>
    </location>
</feature>
<dbReference type="KEGG" id="asc:ASAC_0132"/>
<proteinExistence type="inferred from homology"/>
<keyword evidence="9" id="KW-1185">Reference proteome</keyword>
<feature type="transmembrane region" description="Helical" evidence="7">
    <location>
        <begin position="383"/>
        <end position="403"/>
    </location>
</feature>
<keyword evidence="6 7" id="KW-0472">Membrane</keyword>
<evidence type="ECO:0000256" key="6">
    <source>
        <dbReference type="ARBA" id="ARBA00023136"/>
    </source>
</evidence>
<feature type="transmembrane region" description="Helical" evidence="7">
    <location>
        <begin position="409"/>
        <end position="428"/>
    </location>
</feature>
<feature type="transmembrane region" description="Helical" evidence="7">
    <location>
        <begin position="6"/>
        <end position="25"/>
    </location>
</feature>
<evidence type="ECO:0000256" key="2">
    <source>
        <dbReference type="ARBA" id="ARBA00006434"/>
    </source>
</evidence>
<reference evidence="8 9" key="1">
    <citation type="journal article" date="2010" name="Appl. Environ. Microbiol.">
        <title>The genome sequence of the crenarchaeon Acidilobus saccharovorans supports a new order, Acidilobales, and suggests an important ecological role in terrestrial acidic hot springs.</title>
        <authorList>
            <person name="Mardanov A.V."/>
            <person name="Svetlitchnyi V.A."/>
            <person name="Beletsky A.V."/>
            <person name="Prokofeva M.I."/>
            <person name="Bonch-Osmolovskaya E.A."/>
            <person name="Ravin N.V."/>
            <person name="Skryabin K.G."/>
        </authorList>
    </citation>
    <scope>NUCLEOTIDE SEQUENCE [LARGE SCALE GENOMIC DNA]</scope>
    <source>
        <strain evidence="9">DSM 16705 / JCM 18335 / VKM B-2471 / 345-15</strain>
    </source>
</reference>
<dbReference type="Gene3D" id="1.20.1730.10">
    <property type="entry name" value="Sodium/glucose cotransporter"/>
    <property type="match status" value="1"/>
</dbReference>
<keyword evidence="3" id="KW-0813">Transport</keyword>
<comment type="similarity">
    <text evidence="2">Belongs to the sodium:solute symporter (SSF) (TC 2.A.21) family.</text>
</comment>
<feature type="transmembrane region" description="Helical" evidence="7">
    <location>
        <begin position="333"/>
        <end position="362"/>
    </location>
</feature>
<feature type="transmembrane region" description="Helical" evidence="7">
    <location>
        <begin position="77"/>
        <end position="100"/>
    </location>
</feature>
<dbReference type="GO" id="GO:0022857">
    <property type="term" value="F:transmembrane transporter activity"/>
    <property type="evidence" value="ECO:0007669"/>
    <property type="project" value="InterPro"/>
</dbReference>
<evidence type="ECO:0000256" key="3">
    <source>
        <dbReference type="ARBA" id="ARBA00022448"/>
    </source>
</evidence>
<name>D9PZQ2_ACIS3</name>
<keyword evidence="4 7" id="KW-0812">Transmembrane</keyword>
<feature type="transmembrane region" description="Helical" evidence="7">
    <location>
        <begin position="164"/>
        <end position="185"/>
    </location>
</feature>
<dbReference type="InParanoid" id="D9PZQ2"/>